<protein>
    <submittedName>
        <fullName evidence="1">Uncharacterized protein</fullName>
    </submittedName>
</protein>
<comment type="caution">
    <text evidence="1">The sequence shown here is derived from an EMBL/GenBank/DDBJ whole genome shotgun (WGS) entry which is preliminary data.</text>
</comment>
<sequence length="105" mass="11824">MNPAIKAKHDQCRQALMSALPPYDQLMATLKKNPAQWWGIFRRKCPGTVGRHTTLEQFASRVLTHGTPQELGTLLLAVGTCAEGDLLERYLGLVDRWIISDDDYL</sequence>
<evidence type="ECO:0000313" key="2">
    <source>
        <dbReference type="Proteomes" id="UP001186974"/>
    </source>
</evidence>
<dbReference type="EMBL" id="JAWDJW010005343">
    <property type="protein sequence ID" value="KAK3068221.1"/>
    <property type="molecule type" value="Genomic_DNA"/>
</dbReference>
<reference evidence="1" key="1">
    <citation type="submission" date="2024-09" db="EMBL/GenBank/DDBJ databases">
        <title>Black Yeasts Isolated from many extreme environments.</title>
        <authorList>
            <person name="Coleine C."/>
            <person name="Stajich J.E."/>
            <person name="Selbmann L."/>
        </authorList>
    </citation>
    <scope>NUCLEOTIDE SEQUENCE</scope>
    <source>
        <strain evidence="1">CCFEE 5737</strain>
    </source>
</reference>
<organism evidence="1 2">
    <name type="scientific">Coniosporium uncinatum</name>
    <dbReference type="NCBI Taxonomy" id="93489"/>
    <lineage>
        <taxon>Eukaryota</taxon>
        <taxon>Fungi</taxon>
        <taxon>Dikarya</taxon>
        <taxon>Ascomycota</taxon>
        <taxon>Pezizomycotina</taxon>
        <taxon>Dothideomycetes</taxon>
        <taxon>Dothideomycetes incertae sedis</taxon>
        <taxon>Coniosporium</taxon>
    </lineage>
</organism>
<feature type="non-terminal residue" evidence="1">
    <location>
        <position position="105"/>
    </location>
</feature>
<gene>
    <name evidence="1" type="ORF">LTS18_000755</name>
</gene>
<accession>A0ACC3DFI7</accession>
<name>A0ACC3DFI7_9PEZI</name>
<dbReference type="Proteomes" id="UP001186974">
    <property type="component" value="Unassembled WGS sequence"/>
</dbReference>
<proteinExistence type="predicted"/>
<keyword evidence="2" id="KW-1185">Reference proteome</keyword>
<evidence type="ECO:0000313" key="1">
    <source>
        <dbReference type="EMBL" id="KAK3068221.1"/>
    </source>
</evidence>